<protein>
    <submittedName>
        <fullName evidence="4">Uncharacterized protein LOC108981542</fullName>
    </submittedName>
</protein>
<reference evidence="4" key="1">
    <citation type="submission" date="2025-08" db="UniProtKB">
        <authorList>
            <consortium name="RefSeq"/>
        </authorList>
    </citation>
    <scope>IDENTIFICATION</scope>
    <source>
        <tissue evidence="4">Leaves</tissue>
    </source>
</reference>
<keyword evidence="1" id="KW-0175">Coiled coil</keyword>
<dbReference type="STRING" id="51240.A0A2I4DMD0"/>
<dbReference type="GeneID" id="108981542"/>
<dbReference type="OrthoDB" id="1748195at2759"/>
<evidence type="ECO:0000256" key="2">
    <source>
        <dbReference type="SAM" id="MobiDB-lite"/>
    </source>
</evidence>
<dbReference type="Proteomes" id="UP000235220">
    <property type="component" value="Chromosome 4"/>
</dbReference>
<sequence length="176" mass="20592">MASQDKKPSKPSSSKAGGIRTLSDLNRSSADSENDSDGPQEYHTGGEKRSICSFTTCCKAQAMLAEALSKLKHTLLEESRAQEKELFRLKVEKMEYDQEREEKKIGQENERLRLEAERLRLEAEKLELTRREANERAERDLLEREERIMTVNMLNLYGLQQKYFEQHQKEIMARFY</sequence>
<evidence type="ECO:0000256" key="1">
    <source>
        <dbReference type="SAM" id="Coils"/>
    </source>
</evidence>
<accession>A0A2I4DMD0</accession>
<proteinExistence type="predicted"/>
<dbReference type="KEGG" id="jre:108981542"/>
<dbReference type="AlphaFoldDB" id="A0A2I4DMD0"/>
<dbReference type="Gramene" id="Jr04_13650_p1">
    <property type="protein sequence ID" value="cds.Jr04_13650_p1"/>
    <property type="gene ID" value="Jr04_13650"/>
</dbReference>
<evidence type="ECO:0000313" key="4">
    <source>
        <dbReference type="RefSeq" id="XP_018808303.1"/>
    </source>
</evidence>
<name>A0A2I4DMD0_JUGRE</name>
<feature type="coiled-coil region" evidence="1">
    <location>
        <begin position="102"/>
        <end position="145"/>
    </location>
</feature>
<gene>
    <name evidence="4" type="primary">LOC108981542</name>
</gene>
<feature type="region of interest" description="Disordered" evidence="2">
    <location>
        <begin position="1"/>
        <end position="46"/>
    </location>
</feature>
<evidence type="ECO:0000313" key="3">
    <source>
        <dbReference type="Proteomes" id="UP000235220"/>
    </source>
</evidence>
<keyword evidence="3" id="KW-1185">Reference proteome</keyword>
<organism evidence="3 4">
    <name type="scientific">Juglans regia</name>
    <name type="common">English walnut</name>
    <dbReference type="NCBI Taxonomy" id="51240"/>
    <lineage>
        <taxon>Eukaryota</taxon>
        <taxon>Viridiplantae</taxon>
        <taxon>Streptophyta</taxon>
        <taxon>Embryophyta</taxon>
        <taxon>Tracheophyta</taxon>
        <taxon>Spermatophyta</taxon>
        <taxon>Magnoliopsida</taxon>
        <taxon>eudicotyledons</taxon>
        <taxon>Gunneridae</taxon>
        <taxon>Pentapetalae</taxon>
        <taxon>rosids</taxon>
        <taxon>fabids</taxon>
        <taxon>Fagales</taxon>
        <taxon>Juglandaceae</taxon>
        <taxon>Juglans</taxon>
    </lineage>
</organism>
<dbReference type="RefSeq" id="XP_018808303.1">
    <property type="nucleotide sequence ID" value="XM_018952758.2"/>
</dbReference>